<dbReference type="EMBL" id="JACANG010000013">
    <property type="protein sequence ID" value="MDM1719181.1"/>
    <property type="molecule type" value="Genomic_DNA"/>
</dbReference>
<gene>
    <name evidence="2" type="ORF">GJD93_04620</name>
    <name evidence="1" type="ORF">HX110_08525</name>
</gene>
<dbReference type="Proteomes" id="UP000405075">
    <property type="component" value="Chromosome"/>
</dbReference>
<name>A0AAP4HEM3_9GAMM</name>
<reference evidence="2" key="2">
    <citation type="submission" date="2019-11" db="EMBL/GenBank/DDBJ databases">
        <authorList>
            <person name="Yao H."/>
            <person name="Du X."/>
            <person name="Yu R."/>
            <person name="Li A."/>
        </authorList>
    </citation>
    <scope>NUCLEOTIDE SEQUENCE</scope>
    <source>
        <strain evidence="2">19110F47</strain>
    </source>
</reference>
<reference evidence="1" key="3">
    <citation type="submission" date="2020-06" db="EMBL/GenBank/DDBJ databases">
        <authorList>
            <person name="Dong N."/>
        </authorList>
    </citation>
    <scope>NUCLEOTIDE SEQUENCE</scope>
    <source>
        <strain evidence="1">DF49-4</strain>
    </source>
</reference>
<organism evidence="1 4">
    <name type="scientific">Acinetobacter towneri</name>
    <dbReference type="NCBI Taxonomy" id="202956"/>
    <lineage>
        <taxon>Bacteria</taxon>
        <taxon>Pseudomonadati</taxon>
        <taxon>Pseudomonadota</taxon>
        <taxon>Gammaproteobacteria</taxon>
        <taxon>Moraxellales</taxon>
        <taxon>Moraxellaceae</taxon>
        <taxon>Acinetobacter</taxon>
    </lineage>
</organism>
<evidence type="ECO:0000313" key="3">
    <source>
        <dbReference type="Proteomes" id="UP000405075"/>
    </source>
</evidence>
<dbReference type="RefSeq" id="WP_004975369.1">
    <property type="nucleotide sequence ID" value="NZ_AP031566.1"/>
</dbReference>
<evidence type="ECO:0000313" key="1">
    <source>
        <dbReference type="EMBL" id="MDM1719181.1"/>
    </source>
</evidence>
<protein>
    <submittedName>
        <fullName evidence="1">Uncharacterized protein</fullName>
    </submittedName>
</protein>
<accession>A0AAP4HEM3</accession>
<proteinExistence type="predicted"/>
<dbReference type="Proteomes" id="UP001174419">
    <property type="component" value="Unassembled WGS sequence"/>
</dbReference>
<dbReference type="AlphaFoldDB" id="A0AAP4HEM3"/>
<sequence>MKKHLFCVGVEFRKASDETGSYAYLTAYLGADDLHEAIDRVQKQLEQEGNKVLFVRGCWVVDADCDDGFCPTEESNAASKADLLFNDEIYYGKLQQWSINNGYEY</sequence>
<reference evidence="1" key="4">
    <citation type="journal article" date="2022" name="Sci. Total Environ.">
        <title>Prevalence, transmission, and molecular epidemiology of tet(X)-positive bacteria among humans, animals, and environmental niches in China: An epidemiological, and genomic-based study.</title>
        <authorList>
            <person name="Dong N."/>
            <person name="Zeng Y."/>
            <person name="Cai C."/>
            <person name="Sun C."/>
            <person name="Lu J."/>
            <person name="Liu C."/>
            <person name="Zhou H."/>
            <person name="Sun Q."/>
            <person name="Shu L."/>
            <person name="Wang H."/>
            <person name="Wang Y."/>
            <person name="Wang S."/>
            <person name="Wu C."/>
            <person name="Chan E.W."/>
            <person name="Chen G."/>
            <person name="Shen Z."/>
            <person name="Chen S."/>
            <person name="Zhang R."/>
        </authorList>
    </citation>
    <scope>NUCLEOTIDE SEQUENCE</scope>
    <source>
        <strain evidence="1">DF49-4</strain>
    </source>
</reference>
<evidence type="ECO:0000313" key="4">
    <source>
        <dbReference type="Proteomes" id="UP001174419"/>
    </source>
</evidence>
<reference evidence="3" key="1">
    <citation type="submission" date="2019-11" db="EMBL/GenBank/DDBJ databases">
        <title>Escherichia coli 1916D6.</title>
        <authorList>
            <person name="Yao H."/>
            <person name="Du X."/>
            <person name="Yu R."/>
            <person name="Li A."/>
        </authorList>
    </citation>
    <scope>NUCLEOTIDE SEQUENCE [LARGE SCALE GENOMIC DNA]</scope>
    <source>
        <strain evidence="3">19110F47</strain>
    </source>
</reference>
<dbReference type="EMBL" id="CP046045">
    <property type="protein sequence ID" value="QGM27015.1"/>
    <property type="molecule type" value="Genomic_DNA"/>
</dbReference>
<evidence type="ECO:0000313" key="2">
    <source>
        <dbReference type="EMBL" id="QGM27015.1"/>
    </source>
</evidence>